<dbReference type="PANTHER" id="PTHR22550">
    <property type="entry name" value="SPORE GERMINATION PROTEIN"/>
    <property type="match status" value="1"/>
</dbReference>
<accession>A0ABT9JUL2</accession>
<evidence type="ECO:0000256" key="4">
    <source>
        <dbReference type="ARBA" id="ARBA00023136"/>
    </source>
</evidence>
<dbReference type="EMBL" id="JAVCAP010000021">
    <property type="protein sequence ID" value="MDP8568252.1"/>
    <property type="molecule type" value="Genomic_DNA"/>
</dbReference>
<comment type="caution">
    <text evidence="7">The sequence shown here is derived from an EMBL/GenBank/DDBJ whole genome shotgun (WGS) entry which is preliminary data.</text>
</comment>
<dbReference type="InterPro" id="IPR036465">
    <property type="entry name" value="vWFA_dom_sf"/>
</dbReference>
<dbReference type="PANTHER" id="PTHR22550:SF5">
    <property type="entry name" value="LEUCINE ZIPPER PROTEIN 4"/>
    <property type="match status" value="1"/>
</dbReference>
<dbReference type="CDD" id="cd00198">
    <property type="entry name" value="vWFA"/>
    <property type="match status" value="1"/>
</dbReference>
<evidence type="ECO:0000256" key="1">
    <source>
        <dbReference type="ARBA" id="ARBA00022475"/>
    </source>
</evidence>
<dbReference type="Proteomes" id="UP001225906">
    <property type="component" value="Unassembled WGS sequence"/>
</dbReference>
<evidence type="ECO:0000313" key="7">
    <source>
        <dbReference type="EMBL" id="MDP8568252.1"/>
    </source>
</evidence>
<keyword evidence="8" id="KW-1185">Reference proteome</keyword>
<gene>
    <name evidence="7" type="ORF">Q9291_10370</name>
</gene>
<dbReference type="PROSITE" id="PS50234">
    <property type="entry name" value="VWFA"/>
    <property type="match status" value="1"/>
</dbReference>
<dbReference type="RefSeq" id="WP_306389975.1">
    <property type="nucleotide sequence ID" value="NZ_JAVCAP010000021.1"/>
</dbReference>
<dbReference type="SUPFAM" id="SSF53300">
    <property type="entry name" value="vWA-like"/>
    <property type="match status" value="1"/>
</dbReference>
<dbReference type="Gene3D" id="3.40.50.410">
    <property type="entry name" value="von Willebrand factor, type A domain"/>
    <property type="match status" value="1"/>
</dbReference>
<organism evidence="7 8">
    <name type="scientific">Methylophilus aquaticus</name>
    <dbReference type="NCBI Taxonomy" id="1971610"/>
    <lineage>
        <taxon>Bacteria</taxon>
        <taxon>Pseudomonadati</taxon>
        <taxon>Pseudomonadota</taxon>
        <taxon>Betaproteobacteria</taxon>
        <taxon>Nitrosomonadales</taxon>
        <taxon>Methylophilaceae</taxon>
        <taxon>Methylophilus</taxon>
    </lineage>
</organism>
<dbReference type="InterPro" id="IPR002035">
    <property type="entry name" value="VWF_A"/>
</dbReference>
<name>A0ABT9JUL2_9PROT</name>
<dbReference type="SMART" id="SM00327">
    <property type="entry name" value="VWA"/>
    <property type="match status" value="1"/>
</dbReference>
<reference evidence="8" key="1">
    <citation type="journal article" date="2019" name="Int. J. Syst. Evol. Microbiol.">
        <title>The Global Catalogue of Microorganisms (GCM) 10K type strain sequencing project: providing services to taxonomists for standard genome sequencing and annotation.</title>
        <authorList>
            <consortium name="The Broad Institute Genomics Platform"/>
            <consortium name="The Broad Institute Genome Sequencing Center for Infectious Disease"/>
            <person name="Wu L."/>
            <person name="Ma J."/>
        </authorList>
    </citation>
    <scope>NUCLEOTIDE SEQUENCE [LARGE SCALE GENOMIC DNA]</scope>
    <source>
        <strain evidence="8">VKM B-3159</strain>
    </source>
</reference>
<evidence type="ECO:0000313" key="8">
    <source>
        <dbReference type="Proteomes" id="UP001225906"/>
    </source>
</evidence>
<evidence type="ECO:0000256" key="2">
    <source>
        <dbReference type="ARBA" id="ARBA00022692"/>
    </source>
</evidence>
<evidence type="ECO:0000256" key="3">
    <source>
        <dbReference type="ARBA" id="ARBA00022989"/>
    </source>
</evidence>
<evidence type="ECO:0000259" key="6">
    <source>
        <dbReference type="PROSITE" id="PS50234"/>
    </source>
</evidence>
<keyword evidence="4 5" id="KW-0472">Membrane</keyword>
<dbReference type="InterPro" id="IPR050768">
    <property type="entry name" value="UPF0353/GerABKA_families"/>
</dbReference>
<feature type="domain" description="VWFA" evidence="6">
    <location>
        <begin position="84"/>
        <end position="279"/>
    </location>
</feature>
<feature type="transmembrane region" description="Helical" evidence="5">
    <location>
        <begin position="49"/>
        <end position="71"/>
    </location>
</feature>
<keyword evidence="1" id="KW-1003">Cell membrane</keyword>
<evidence type="ECO:0000256" key="5">
    <source>
        <dbReference type="SAM" id="Phobius"/>
    </source>
</evidence>
<keyword evidence="3 5" id="KW-1133">Transmembrane helix</keyword>
<feature type="transmembrane region" description="Helical" evidence="5">
    <location>
        <begin position="320"/>
        <end position="338"/>
    </location>
</feature>
<protein>
    <submittedName>
        <fullName evidence="7">VWA domain-containing protein</fullName>
    </submittedName>
</protein>
<proteinExistence type="predicted"/>
<dbReference type="Pfam" id="PF13519">
    <property type="entry name" value="VWA_2"/>
    <property type="match status" value="1"/>
</dbReference>
<sequence length="358" mass="39477">MSSVHFVHPVWLWCLPVALLPMLHLGVQRFDFPSLHGWQATGWARLLPWLLRGLAVLALASLLVAMAGPYLEGGLAQRIGNGAEIVVVLDRSGSMSEGLKGRDYNRQDAEAGKSQTHFLSKIEAARAVLLKFMQQRPGDTFGVVAFNSSPISVAPLSADRALAEAALQSAQSQSTGFTALSRALGMALEYFEGRPKTATRMLLLVSDGDAIIEPEDQEILKSAFQHYSAQLMWIYVRGERETSILDTVIAGDNEIITQADQAFADTQQSASMHQVFSQLGMPYQAFEVDSEIGLRQAIQAVAKATNQRTRYQYRLPRQDLAAACYLCALCCIAGLVWLRQHMLTDWVLHAERKGQHAH</sequence>
<keyword evidence="2 5" id="KW-0812">Transmembrane</keyword>